<feature type="domain" description="Pyruvate kinase barrel" evidence="12">
    <location>
        <begin position="8"/>
        <end position="176"/>
    </location>
</feature>
<dbReference type="InterPro" id="IPR015806">
    <property type="entry name" value="Pyrv_Knase_insert_dom_sf"/>
</dbReference>
<protein>
    <recommendedName>
        <fullName evidence="3">pyruvate kinase</fullName>
        <ecNumber evidence="3">2.7.1.40</ecNumber>
    </recommendedName>
</protein>
<dbReference type="GO" id="GO:0004743">
    <property type="term" value="F:pyruvate kinase activity"/>
    <property type="evidence" value="ECO:0007669"/>
    <property type="project" value="UniProtKB-EC"/>
</dbReference>
<dbReference type="GO" id="GO:0005524">
    <property type="term" value="F:ATP binding"/>
    <property type="evidence" value="ECO:0007669"/>
    <property type="project" value="UniProtKB-KW"/>
</dbReference>
<accession>T1AJA9</accession>
<comment type="caution">
    <text evidence="13">The sequence shown here is derived from an EMBL/GenBank/DDBJ whole genome shotgun (WGS) entry which is preliminary data.</text>
</comment>
<evidence type="ECO:0000313" key="13">
    <source>
        <dbReference type="EMBL" id="EQD56593.1"/>
    </source>
</evidence>
<keyword evidence="6" id="KW-0547">Nucleotide-binding</keyword>
<comment type="pathway">
    <text evidence="1">Carbohydrate degradation; glycolysis; pyruvate from D-glyceraldehyde 3-phosphate: step 5/5.</text>
</comment>
<evidence type="ECO:0000259" key="12">
    <source>
        <dbReference type="Pfam" id="PF00224"/>
    </source>
</evidence>
<dbReference type="Gene3D" id="3.20.20.60">
    <property type="entry name" value="Phosphoenolpyruvate-binding domains"/>
    <property type="match status" value="1"/>
</dbReference>
<keyword evidence="7 13" id="KW-0418">Kinase</keyword>
<evidence type="ECO:0000256" key="7">
    <source>
        <dbReference type="ARBA" id="ARBA00022777"/>
    </source>
</evidence>
<gene>
    <name evidence="13" type="ORF">B1A_11457</name>
</gene>
<dbReference type="PANTHER" id="PTHR11817">
    <property type="entry name" value="PYRUVATE KINASE"/>
    <property type="match status" value="1"/>
</dbReference>
<organism evidence="13">
    <name type="scientific">mine drainage metagenome</name>
    <dbReference type="NCBI Taxonomy" id="410659"/>
    <lineage>
        <taxon>unclassified sequences</taxon>
        <taxon>metagenomes</taxon>
        <taxon>ecological metagenomes</taxon>
    </lineage>
</organism>
<evidence type="ECO:0000256" key="6">
    <source>
        <dbReference type="ARBA" id="ARBA00022741"/>
    </source>
</evidence>
<keyword evidence="9" id="KW-0460">Magnesium</keyword>
<dbReference type="InterPro" id="IPR015793">
    <property type="entry name" value="Pyrv_Knase_brl"/>
</dbReference>
<evidence type="ECO:0000256" key="1">
    <source>
        <dbReference type="ARBA" id="ARBA00004997"/>
    </source>
</evidence>
<dbReference type="Gene3D" id="2.40.33.10">
    <property type="entry name" value="PK beta-barrel domain-like"/>
    <property type="match status" value="1"/>
</dbReference>
<dbReference type="AlphaFoldDB" id="T1AJA9"/>
<dbReference type="GO" id="GO:0000287">
    <property type="term" value="F:magnesium ion binding"/>
    <property type="evidence" value="ECO:0007669"/>
    <property type="project" value="InterPro"/>
</dbReference>
<keyword evidence="8" id="KW-0067">ATP-binding</keyword>
<evidence type="ECO:0000256" key="10">
    <source>
        <dbReference type="ARBA" id="ARBA00023152"/>
    </source>
</evidence>
<dbReference type="Pfam" id="PF00224">
    <property type="entry name" value="PK"/>
    <property type="match status" value="1"/>
</dbReference>
<name>T1AJA9_9ZZZZ</name>
<evidence type="ECO:0000256" key="2">
    <source>
        <dbReference type="ARBA" id="ARBA00008663"/>
    </source>
</evidence>
<dbReference type="InterPro" id="IPR040442">
    <property type="entry name" value="Pyrv_kinase-like_dom_sf"/>
</dbReference>
<dbReference type="InterPro" id="IPR001697">
    <property type="entry name" value="Pyr_Knase"/>
</dbReference>
<evidence type="ECO:0000256" key="8">
    <source>
        <dbReference type="ARBA" id="ARBA00022840"/>
    </source>
</evidence>
<comment type="similarity">
    <text evidence="2">Belongs to the pyruvate kinase family.</text>
</comment>
<dbReference type="EMBL" id="AUZX01008198">
    <property type="protein sequence ID" value="EQD56593.1"/>
    <property type="molecule type" value="Genomic_DNA"/>
</dbReference>
<dbReference type="SUPFAM" id="SSF51621">
    <property type="entry name" value="Phosphoenolpyruvate/pyruvate domain"/>
    <property type="match status" value="1"/>
</dbReference>
<dbReference type="InterPro" id="IPR011037">
    <property type="entry name" value="Pyrv_Knase-like_insert_dom_sf"/>
</dbReference>
<evidence type="ECO:0000256" key="5">
    <source>
        <dbReference type="ARBA" id="ARBA00022723"/>
    </source>
</evidence>
<dbReference type="GO" id="GO:0016301">
    <property type="term" value="F:kinase activity"/>
    <property type="evidence" value="ECO:0007669"/>
    <property type="project" value="UniProtKB-KW"/>
</dbReference>
<dbReference type="InterPro" id="IPR015813">
    <property type="entry name" value="Pyrv/PenolPyrv_kinase-like_dom"/>
</dbReference>
<evidence type="ECO:0000256" key="9">
    <source>
        <dbReference type="ARBA" id="ARBA00022842"/>
    </source>
</evidence>
<proteinExistence type="inferred from homology"/>
<keyword evidence="4 13" id="KW-0808">Transferase</keyword>
<reference evidence="13" key="1">
    <citation type="submission" date="2013-08" db="EMBL/GenBank/DDBJ databases">
        <authorList>
            <person name="Mendez C."/>
            <person name="Richter M."/>
            <person name="Ferrer M."/>
            <person name="Sanchez J."/>
        </authorList>
    </citation>
    <scope>NUCLEOTIDE SEQUENCE</scope>
</reference>
<dbReference type="SUPFAM" id="SSF50800">
    <property type="entry name" value="PK beta-barrel domain-like"/>
    <property type="match status" value="1"/>
</dbReference>
<keyword evidence="5" id="KW-0479">Metal-binding</keyword>
<feature type="non-terminal residue" evidence="13">
    <location>
        <position position="176"/>
    </location>
</feature>
<sequence>MPPYESIDVIAEMRDRIEKELGKIISIMVDLKGEELRLLIKGKEVEVKSGEKYIISGPTFEGSDIMINVEKAIDEAMPGDFIMAMDGKIIMSVVEKKEKYLKVMASSDGIIKNNGRVNIPGRYIPVASVTERDRQFLEKAIMNKVEFCAMSFVQTPSQINELHDLIIDLKGNMKII</sequence>
<evidence type="ECO:0000256" key="4">
    <source>
        <dbReference type="ARBA" id="ARBA00022679"/>
    </source>
</evidence>
<dbReference type="GO" id="GO:0030955">
    <property type="term" value="F:potassium ion binding"/>
    <property type="evidence" value="ECO:0007669"/>
    <property type="project" value="InterPro"/>
</dbReference>
<dbReference type="UniPathway" id="UPA00109">
    <property type="reaction ID" value="UER00188"/>
</dbReference>
<keyword evidence="10" id="KW-0324">Glycolysis</keyword>
<evidence type="ECO:0000256" key="11">
    <source>
        <dbReference type="ARBA" id="ARBA00023317"/>
    </source>
</evidence>
<evidence type="ECO:0000256" key="3">
    <source>
        <dbReference type="ARBA" id="ARBA00012142"/>
    </source>
</evidence>
<keyword evidence="11 13" id="KW-0670">Pyruvate</keyword>
<reference evidence="13" key="2">
    <citation type="journal article" date="2014" name="ISME J.">
        <title>Microbial stratification in low pH oxic and suboxic macroscopic growths along an acid mine drainage.</title>
        <authorList>
            <person name="Mendez-Garcia C."/>
            <person name="Mesa V."/>
            <person name="Sprenger R.R."/>
            <person name="Richter M."/>
            <person name="Diez M.S."/>
            <person name="Solano J."/>
            <person name="Bargiela R."/>
            <person name="Golyshina O.V."/>
            <person name="Manteca A."/>
            <person name="Ramos J.L."/>
            <person name="Gallego J.R."/>
            <person name="Llorente I."/>
            <person name="Martins Dos Santos V.A."/>
            <person name="Jensen O.N."/>
            <person name="Pelaez A.I."/>
            <person name="Sanchez J."/>
            <person name="Ferrer M."/>
        </authorList>
    </citation>
    <scope>NUCLEOTIDE SEQUENCE</scope>
</reference>
<dbReference type="EC" id="2.7.1.40" evidence="3"/>